<reference evidence="15" key="1">
    <citation type="submission" date="2016-10" db="EMBL/GenBank/DDBJ databases">
        <authorList>
            <person name="Varghese N."/>
            <person name="Submissions S."/>
        </authorList>
    </citation>
    <scope>NUCLEOTIDE SEQUENCE [LARGE SCALE GENOMIC DNA]</scope>
    <source>
        <strain evidence="15">DSM 17071</strain>
    </source>
</reference>
<feature type="domain" description="OmpA-like" evidence="13">
    <location>
        <begin position="343"/>
        <end position="460"/>
    </location>
</feature>
<feature type="signal peptide" evidence="12">
    <location>
        <begin position="1"/>
        <end position="21"/>
    </location>
</feature>
<dbReference type="SUPFAM" id="SSF103647">
    <property type="entry name" value="TSP type-3 repeat"/>
    <property type="match status" value="1"/>
</dbReference>
<organism evidence="14 15">
    <name type="scientific">Chryseobacterium taeanense</name>
    <dbReference type="NCBI Taxonomy" id="311334"/>
    <lineage>
        <taxon>Bacteria</taxon>
        <taxon>Pseudomonadati</taxon>
        <taxon>Bacteroidota</taxon>
        <taxon>Flavobacteriia</taxon>
        <taxon>Flavobacteriales</taxon>
        <taxon>Weeksellaceae</taxon>
        <taxon>Chryseobacterium group</taxon>
        <taxon>Chryseobacterium</taxon>
    </lineage>
</organism>
<keyword evidence="2" id="KW-0813">Transport</keyword>
<evidence type="ECO:0000256" key="2">
    <source>
        <dbReference type="ARBA" id="ARBA00022448"/>
    </source>
</evidence>
<keyword evidence="9" id="KW-0998">Cell outer membrane</keyword>
<dbReference type="PROSITE" id="PS00018">
    <property type="entry name" value="EF_HAND_1"/>
    <property type="match status" value="1"/>
</dbReference>
<keyword evidence="5 12" id="KW-0732">Signal</keyword>
<name>A0A1G8GW06_9FLAO</name>
<dbReference type="InterPro" id="IPR011250">
    <property type="entry name" value="OMP/PagP_B-barrel"/>
</dbReference>
<dbReference type="InterPro" id="IPR050330">
    <property type="entry name" value="Bact_OuterMem_StrucFunc"/>
</dbReference>
<dbReference type="GO" id="GO:0006811">
    <property type="term" value="P:monoatomic ion transport"/>
    <property type="evidence" value="ECO:0007669"/>
    <property type="project" value="UniProtKB-KW"/>
</dbReference>
<dbReference type="CDD" id="cd07185">
    <property type="entry name" value="OmpA_C-like"/>
    <property type="match status" value="1"/>
</dbReference>
<dbReference type="STRING" id="311334.SAMN05421846_103134"/>
<dbReference type="InterPro" id="IPR018247">
    <property type="entry name" value="EF_Hand_1_Ca_BS"/>
</dbReference>
<dbReference type="InterPro" id="IPR003367">
    <property type="entry name" value="Thrombospondin_3-like_rpt"/>
</dbReference>
<dbReference type="GO" id="GO:0046930">
    <property type="term" value="C:pore complex"/>
    <property type="evidence" value="ECO:0007669"/>
    <property type="project" value="UniProtKB-KW"/>
</dbReference>
<evidence type="ECO:0000256" key="1">
    <source>
        <dbReference type="ARBA" id="ARBA00004571"/>
    </source>
</evidence>
<dbReference type="PANTHER" id="PTHR30329">
    <property type="entry name" value="STATOR ELEMENT OF FLAGELLAR MOTOR COMPLEX"/>
    <property type="match status" value="1"/>
</dbReference>
<dbReference type="GO" id="GO:0007155">
    <property type="term" value="P:cell adhesion"/>
    <property type="evidence" value="ECO:0007669"/>
    <property type="project" value="InterPro"/>
</dbReference>
<dbReference type="InterPro" id="IPR028974">
    <property type="entry name" value="TSP_type-3_rpt"/>
</dbReference>
<feature type="compositionally biased region" description="Basic residues" evidence="11">
    <location>
        <begin position="479"/>
        <end position="494"/>
    </location>
</feature>
<dbReference type="GO" id="GO:0005509">
    <property type="term" value="F:calcium ion binding"/>
    <property type="evidence" value="ECO:0007669"/>
    <property type="project" value="InterPro"/>
</dbReference>
<dbReference type="AlphaFoldDB" id="A0A1G8GW06"/>
<evidence type="ECO:0000256" key="5">
    <source>
        <dbReference type="ARBA" id="ARBA00022729"/>
    </source>
</evidence>
<evidence type="ECO:0000256" key="9">
    <source>
        <dbReference type="ARBA" id="ARBA00023237"/>
    </source>
</evidence>
<sequence length="494" mass="53193">MKNLKLGISALALTVASTVFAQTTNNPWMIGVGAHAENHMAQRGNFSNTFSANNLTKTMFNMNNFSITPPLSKLTVARNVGKGLVIDWQTTVGNVENKRFNMGKEFMLMTGLGFQAKAAGLLWDEESWFDPYLRVGANYLRHDYTSLTFPRTDANGEVIGNGDGGNENGKANFFTVATGAGINFWVTKNFGLGIQGDYVSTPGDKSNVANFWQASASLNFRFGNRDRDKDGILDKDDLCPDTPGLPEFQGCPDTDGDGVPDKDDQCPDVAGPVENNGCPWPDTDGDGVIDKDDACPTVAGPAENNGCPWPDTDGDGILDKDDACPTVPGLPEYNGCPKPKVQTAIDVETKLGSVFFDFNKATIKAESKPALDEAAEIIKKDGGNYLLEGRTDAKGSEAYNLKLSRERAAAVVAALDARGVDANALKSVGVGKAKATVPATASDAERQVDRKVVVKAIEDMNEWNSMKKKDYEDAPVKKAPAKKTTKKKVVKKRK</sequence>
<dbReference type="GO" id="GO:0009279">
    <property type="term" value="C:cell outer membrane"/>
    <property type="evidence" value="ECO:0007669"/>
    <property type="project" value="UniProtKB-SubCell"/>
</dbReference>
<keyword evidence="8 10" id="KW-0472">Membrane</keyword>
<evidence type="ECO:0000256" key="7">
    <source>
        <dbReference type="ARBA" id="ARBA00023114"/>
    </source>
</evidence>
<protein>
    <submittedName>
        <fullName evidence="14">Thrombospondin type 3 repeat-containing protein</fullName>
    </submittedName>
</protein>
<dbReference type="SUPFAM" id="SSF103088">
    <property type="entry name" value="OmpA-like"/>
    <property type="match status" value="1"/>
</dbReference>
<dbReference type="PROSITE" id="PS51123">
    <property type="entry name" value="OMPA_2"/>
    <property type="match status" value="1"/>
</dbReference>
<evidence type="ECO:0000313" key="15">
    <source>
        <dbReference type="Proteomes" id="UP000198869"/>
    </source>
</evidence>
<evidence type="ECO:0000313" key="14">
    <source>
        <dbReference type="EMBL" id="SDH98584.1"/>
    </source>
</evidence>
<dbReference type="InterPro" id="IPR006664">
    <property type="entry name" value="OMP_bac"/>
</dbReference>
<dbReference type="PRINTS" id="PR01021">
    <property type="entry name" value="OMPADOMAIN"/>
</dbReference>
<proteinExistence type="predicted"/>
<dbReference type="GO" id="GO:0015288">
    <property type="term" value="F:porin activity"/>
    <property type="evidence" value="ECO:0007669"/>
    <property type="project" value="UniProtKB-KW"/>
</dbReference>
<evidence type="ECO:0000256" key="8">
    <source>
        <dbReference type="ARBA" id="ARBA00023136"/>
    </source>
</evidence>
<evidence type="ECO:0000256" key="11">
    <source>
        <dbReference type="SAM" id="MobiDB-lite"/>
    </source>
</evidence>
<dbReference type="Pfam" id="PF00691">
    <property type="entry name" value="OmpA"/>
    <property type="match status" value="1"/>
</dbReference>
<evidence type="ECO:0000256" key="6">
    <source>
        <dbReference type="ARBA" id="ARBA00023065"/>
    </source>
</evidence>
<evidence type="ECO:0000259" key="13">
    <source>
        <dbReference type="PROSITE" id="PS51123"/>
    </source>
</evidence>
<dbReference type="Pfam" id="PF02412">
    <property type="entry name" value="TSP_3"/>
    <property type="match status" value="3"/>
</dbReference>
<evidence type="ECO:0000256" key="12">
    <source>
        <dbReference type="SAM" id="SignalP"/>
    </source>
</evidence>
<feature type="chain" id="PRO_5011775745" evidence="12">
    <location>
        <begin position="22"/>
        <end position="494"/>
    </location>
</feature>
<evidence type="ECO:0000256" key="10">
    <source>
        <dbReference type="PROSITE-ProRule" id="PRU00473"/>
    </source>
</evidence>
<comment type="subcellular location">
    <subcellularLocation>
        <location evidence="1">Cell outer membrane</location>
        <topology evidence="1">Multi-pass membrane protein</topology>
    </subcellularLocation>
</comment>
<accession>A0A1G8GW06</accession>
<keyword evidence="15" id="KW-1185">Reference proteome</keyword>
<dbReference type="OrthoDB" id="9805336at2"/>
<dbReference type="PANTHER" id="PTHR30329:SF21">
    <property type="entry name" value="LIPOPROTEIN YIAD-RELATED"/>
    <property type="match status" value="1"/>
</dbReference>
<keyword evidence="6" id="KW-0406">Ion transport</keyword>
<keyword evidence="7" id="KW-0626">Porin</keyword>
<feature type="region of interest" description="Disordered" evidence="11">
    <location>
        <begin position="469"/>
        <end position="494"/>
    </location>
</feature>
<keyword evidence="3" id="KW-1134">Transmembrane beta strand</keyword>
<dbReference type="RefSeq" id="WP_089856179.1">
    <property type="nucleotide sequence ID" value="NZ_FNDW01000003.1"/>
</dbReference>
<dbReference type="Gene3D" id="3.30.1330.60">
    <property type="entry name" value="OmpA-like domain"/>
    <property type="match status" value="1"/>
</dbReference>
<dbReference type="InterPro" id="IPR036737">
    <property type="entry name" value="OmpA-like_sf"/>
</dbReference>
<dbReference type="SUPFAM" id="SSF56925">
    <property type="entry name" value="OMPA-like"/>
    <property type="match status" value="1"/>
</dbReference>
<dbReference type="InterPro" id="IPR006665">
    <property type="entry name" value="OmpA-like"/>
</dbReference>
<evidence type="ECO:0000256" key="4">
    <source>
        <dbReference type="ARBA" id="ARBA00022692"/>
    </source>
</evidence>
<dbReference type="Gene3D" id="4.10.1080.10">
    <property type="entry name" value="TSP type-3 repeat"/>
    <property type="match status" value="1"/>
</dbReference>
<keyword evidence="4" id="KW-0812">Transmembrane</keyword>
<evidence type="ECO:0000256" key="3">
    <source>
        <dbReference type="ARBA" id="ARBA00022452"/>
    </source>
</evidence>
<gene>
    <name evidence="14" type="ORF">SAMN05421846_103134</name>
</gene>
<dbReference type="EMBL" id="FNDW01000003">
    <property type="protein sequence ID" value="SDH98584.1"/>
    <property type="molecule type" value="Genomic_DNA"/>
</dbReference>
<dbReference type="Proteomes" id="UP000198869">
    <property type="component" value="Unassembled WGS sequence"/>
</dbReference>